<evidence type="ECO:0000256" key="6">
    <source>
        <dbReference type="ARBA" id="ARBA00023136"/>
    </source>
</evidence>
<dbReference type="NCBIfam" id="NF045469">
    <property type="entry name" value="Opp1B"/>
    <property type="match status" value="1"/>
</dbReference>
<evidence type="ECO:0000256" key="2">
    <source>
        <dbReference type="ARBA" id="ARBA00022448"/>
    </source>
</evidence>
<evidence type="ECO:0000256" key="7">
    <source>
        <dbReference type="RuleBase" id="RU363032"/>
    </source>
</evidence>
<protein>
    <submittedName>
        <fullName evidence="9">Nickel/cobalt ABC transporter permease</fullName>
    </submittedName>
</protein>
<evidence type="ECO:0000259" key="8">
    <source>
        <dbReference type="PROSITE" id="PS50928"/>
    </source>
</evidence>
<feature type="transmembrane region" description="Helical" evidence="7">
    <location>
        <begin position="105"/>
        <end position="126"/>
    </location>
</feature>
<proteinExistence type="inferred from homology"/>
<keyword evidence="2 7" id="KW-0813">Transport</keyword>
<sequence>MGAYLIRRLLVAIPMLVVVSFLTFLLIHLSPMDPAEVVLHAQGVPVPTDSLIAQTRVELGLNDPLWVRYAKWAADCLRLDFGRSYVTGEAVWTLVGPAFLHTLQLTLASSAAIIAASILLGVACAVQAGKLLDRSSRGIAFVLTAMPSYWLASLLIWLVAVKLDLLPTSGMDSWASFILPVLVMTLGYAGIYFRTVRSSMLSQLHEGYALYGRASGLSEAVVTRHIARNSLQVAIAVFGMAVPTILGSTVVIENVFAWPGLGRLGVKAILSRDLPIIQAYVFIVAVSFVMFNAMADLLQAALNPRLRKEL</sequence>
<feature type="transmembrane region" description="Helical" evidence="7">
    <location>
        <begin position="9"/>
        <end position="29"/>
    </location>
</feature>
<name>A0ABV5KK00_9BACL</name>
<feature type="transmembrane region" description="Helical" evidence="7">
    <location>
        <begin position="138"/>
        <end position="161"/>
    </location>
</feature>
<evidence type="ECO:0000313" key="10">
    <source>
        <dbReference type="Proteomes" id="UP001589747"/>
    </source>
</evidence>
<feature type="domain" description="ABC transmembrane type-1" evidence="8">
    <location>
        <begin position="99"/>
        <end position="295"/>
    </location>
</feature>
<dbReference type="Gene3D" id="1.10.3720.10">
    <property type="entry name" value="MetI-like"/>
    <property type="match status" value="1"/>
</dbReference>
<feature type="transmembrane region" description="Helical" evidence="7">
    <location>
        <begin position="233"/>
        <end position="257"/>
    </location>
</feature>
<evidence type="ECO:0000313" key="9">
    <source>
        <dbReference type="EMBL" id="MFB9325561.1"/>
    </source>
</evidence>
<dbReference type="Pfam" id="PF19300">
    <property type="entry name" value="BPD_transp_1_N"/>
    <property type="match status" value="1"/>
</dbReference>
<dbReference type="PANTHER" id="PTHR43163:SF6">
    <property type="entry name" value="DIPEPTIDE TRANSPORT SYSTEM PERMEASE PROTEIN DPPB-RELATED"/>
    <property type="match status" value="1"/>
</dbReference>
<dbReference type="CDD" id="cd06261">
    <property type="entry name" value="TM_PBP2"/>
    <property type="match status" value="1"/>
</dbReference>
<dbReference type="EMBL" id="JBHMDO010000012">
    <property type="protein sequence ID" value="MFB9325561.1"/>
    <property type="molecule type" value="Genomic_DNA"/>
</dbReference>
<evidence type="ECO:0000256" key="5">
    <source>
        <dbReference type="ARBA" id="ARBA00022989"/>
    </source>
</evidence>
<comment type="caution">
    <text evidence="9">The sequence shown here is derived from an EMBL/GenBank/DDBJ whole genome shotgun (WGS) entry which is preliminary data.</text>
</comment>
<keyword evidence="10" id="KW-1185">Reference proteome</keyword>
<dbReference type="Pfam" id="PF00528">
    <property type="entry name" value="BPD_transp_1"/>
    <property type="match status" value="1"/>
</dbReference>
<evidence type="ECO:0000256" key="4">
    <source>
        <dbReference type="ARBA" id="ARBA00022692"/>
    </source>
</evidence>
<keyword evidence="5 7" id="KW-1133">Transmembrane helix</keyword>
<feature type="transmembrane region" description="Helical" evidence="7">
    <location>
        <begin position="173"/>
        <end position="193"/>
    </location>
</feature>
<keyword evidence="4 7" id="KW-0812">Transmembrane</keyword>
<comment type="subcellular location">
    <subcellularLocation>
        <location evidence="1 7">Cell membrane</location>
        <topology evidence="1 7">Multi-pass membrane protein</topology>
    </subcellularLocation>
</comment>
<dbReference type="RefSeq" id="WP_377491640.1">
    <property type="nucleotide sequence ID" value="NZ_JBHMDO010000012.1"/>
</dbReference>
<dbReference type="InterPro" id="IPR000515">
    <property type="entry name" value="MetI-like"/>
</dbReference>
<dbReference type="SUPFAM" id="SSF161098">
    <property type="entry name" value="MetI-like"/>
    <property type="match status" value="1"/>
</dbReference>
<dbReference type="PROSITE" id="PS50928">
    <property type="entry name" value="ABC_TM1"/>
    <property type="match status" value="1"/>
</dbReference>
<dbReference type="InterPro" id="IPR035906">
    <property type="entry name" value="MetI-like_sf"/>
</dbReference>
<keyword evidence="6 7" id="KW-0472">Membrane</keyword>
<accession>A0ABV5KK00</accession>
<comment type="similarity">
    <text evidence="7">Belongs to the binding-protein-dependent transport system permease family.</text>
</comment>
<gene>
    <name evidence="9" type="primary">opp1B</name>
    <name evidence="9" type="ORF">ACFFSY_06450</name>
</gene>
<dbReference type="InterPro" id="IPR050036">
    <property type="entry name" value="CntB"/>
</dbReference>
<dbReference type="InterPro" id="IPR045621">
    <property type="entry name" value="BPD_transp_1_N"/>
</dbReference>
<dbReference type="PANTHER" id="PTHR43163">
    <property type="entry name" value="DIPEPTIDE TRANSPORT SYSTEM PERMEASE PROTEIN DPPB-RELATED"/>
    <property type="match status" value="1"/>
</dbReference>
<feature type="transmembrane region" description="Helical" evidence="7">
    <location>
        <begin position="277"/>
        <end position="298"/>
    </location>
</feature>
<evidence type="ECO:0000256" key="3">
    <source>
        <dbReference type="ARBA" id="ARBA00022475"/>
    </source>
</evidence>
<keyword evidence="3" id="KW-1003">Cell membrane</keyword>
<dbReference type="Proteomes" id="UP001589747">
    <property type="component" value="Unassembled WGS sequence"/>
</dbReference>
<reference evidence="9 10" key="1">
    <citation type="submission" date="2024-09" db="EMBL/GenBank/DDBJ databases">
        <authorList>
            <person name="Sun Q."/>
            <person name="Mori K."/>
        </authorList>
    </citation>
    <scope>NUCLEOTIDE SEQUENCE [LARGE SCALE GENOMIC DNA]</scope>
    <source>
        <strain evidence="9 10">TISTR 2452</strain>
    </source>
</reference>
<evidence type="ECO:0000256" key="1">
    <source>
        <dbReference type="ARBA" id="ARBA00004651"/>
    </source>
</evidence>
<organism evidence="9 10">
    <name type="scientific">Paenibacillus aurantiacus</name>
    <dbReference type="NCBI Taxonomy" id="1936118"/>
    <lineage>
        <taxon>Bacteria</taxon>
        <taxon>Bacillati</taxon>
        <taxon>Bacillota</taxon>
        <taxon>Bacilli</taxon>
        <taxon>Bacillales</taxon>
        <taxon>Paenibacillaceae</taxon>
        <taxon>Paenibacillus</taxon>
    </lineage>
</organism>